<comment type="subcellular location">
    <subcellularLocation>
        <location evidence="1">Membrane</location>
        <topology evidence="1">Multi-pass membrane protein</topology>
    </subcellularLocation>
    <subcellularLocation>
        <location evidence="7">Mitochondrion inner membrane</location>
        <topology evidence="7">Multi-pass membrane protein</topology>
    </subcellularLocation>
</comment>
<feature type="transmembrane region" description="Helical" evidence="9">
    <location>
        <begin position="218"/>
        <end position="241"/>
    </location>
</feature>
<keyword evidence="8" id="KW-0830">Ubiquinone</keyword>
<feature type="transmembrane region" description="Helical" evidence="9">
    <location>
        <begin position="69"/>
        <end position="91"/>
    </location>
</feature>
<evidence type="ECO:0000256" key="7">
    <source>
        <dbReference type="RuleBase" id="RU000471"/>
    </source>
</evidence>
<feature type="transmembrane region" description="Helical" evidence="9">
    <location>
        <begin position="6"/>
        <end position="23"/>
    </location>
</feature>
<dbReference type="InterPro" id="IPR001694">
    <property type="entry name" value="NADH_UbQ_OxRdtase_su1/FPO"/>
</dbReference>
<dbReference type="EMBL" id="KP208777">
    <property type="protein sequence ID" value="AKC99402.1"/>
    <property type="molecule type" value="Genomic_DNA"/>
</dbReference>
<feature type="transmembrane region" description="Helical" evidence="9">
    <location>
        <begin position="97"/>
        <end position="118"/>
    </location>
</feature>
<evidence type="ECO:0000256" key="5">
    <source>
        <dbReference type="ARBA" id="ARBA00022989"/>
    </source>
</evidence>
<gene>
    <name evidence="10" type="primary">nad1</name>
</gene>
<dbReference type="PANTHER" id="PTHR11432">
    <property type="entry name" value="NADH DEHYDROGENASE SUBUNIT 1"/>
    <property type="match status" value="1"/>
</dbReference>
<evidence type="ECO:0000256" key="8">
    <source>
        <dbReference type="RuleBase" id="RU000473"/>
    </source>
</evidence>
<comment type="catalytic activity">
    <reaction evidence="8">
        <text>a ubiquinone + NADH + 5 H(+)(in) = a ubiquinol + NAD(+) + 4 H(+)(out)</text>
        <dbReference type="Rhea" id="RHEA:29091"/>
        <dbReference type="Rhea" id="RHEA-COMP:9565"/>
        <dbReference type="Rhea" id="RHEA-COMP:9566"/>
        <dbReference type="ChEBI" id="CHEBI:15378"/>
        <dbReference type="ChEBI" id="CHEBI:16389"/>
        <dbReference type="ChEBI" id="CHEBI:17976"/>
        <dbReference type="ChEBI" id="CHEBI:57540"/>
        <dbReference type="ChEBI" id="CHEBI:57945"/>
        <dbReference type="EC" id="7.1.1.2"/>
    </reaction>
</comment>
<evidence type="ECO:0000313" key="10">
    <source>
        <dbReference type="EMBL" id="AKC99402.1"/>
    </source>
</evidence>
<comment type="similarity">
    <text evidence="2 7">Belongs to the complex I subunit 1 family.</text>
</comment>
<name>A0A0E3UUK0_9PLAT</name>
<feature type="transmembrane region" description="Helical" evidence="9">
    <location>
        <begin position="139"/>
        <end position="160"/>
    </location>
</feature>
<reference evidence="10" key="1">
    <citation type="journal article" date="2015" name="PLoS ONE">
        <title>Evolutionary analysis of mitogenomes from parasitic and free-living flatworms.</title>
        <authorList>
            <person name="Sola E."/>
            <person name="Alvarez-Presas M."/>
            <person name="Frias-Lopez C."/>
            <person name="Littlewood D.T."/>
            <person name="Rozas J."/>
            <person name="Riutort M."/>
        </authorList>
    </citation>
    <scope>NUCLEOTIDE SEQUENCE</scope>
</reference>
<feature type="transmembrane region" description="Helical" evidence="9">
    <location>
        <begin position="172"/>
        <end position="189"/>
    </location>
</feature>
<keyword evidence="6 9" id="KW-0472">Membrane</keyword>
<protein>
    <recommendedName>
        <fullName evidence="3 8">NADH-ubiquinone oxidoreductase chain 1</fullName>
        <ecNumber evidence="8">7.1.1.2</ecNumber>
    </recommendedName>
</protein>
<dbReference type="AlphaFoldDB" id="A0A0E3UUK0"/>
<keyword evidence="8 10" id="KW-0496">Mitochondrion</keyword>
<dbReference type="GO" id="GO:0005743">
    <property type="term" value="C:mitochondrial inner membrane"/>
    <property type="evidence" value="ECO:0007669"/>
    <property type="project" value="UniProtKB-SubCell"/>
</dbReference>
<keyword evidence="5 9" id="KW-1133">Transmembrane helix</keyword>
<evidence type="ECO:0000256" key="6">
    <source>
        <dbReference type="ARBA" id="ARBA00023136"/>
    </source>
</evidence>
<sequence length="297" mass="34603">MIYINFVFVIISLLISVIFFTMLERKIMSYMQIRKGPNKVGFLGLLTPISDSLKLIIKNTSYILNSNELIYWFSPLLTVFLLLLSWLIYPIEFSNNTIYYGFLFFLCISSINVYSTLGSGWGSNSKYSLLGALRGSAQIISYEVLLVFVSLFPFVFHGGFNLHNFSNMGFMYIFWLFPIFLIWLISSVAETNRSPFDFSEGESELVSGFNTEYGSFEFAFLFLGEYGSIILISFLSVIIFFSFNNNWLNEFFGLLLSFSFIWFRSSFPRFRYDLLMNLAWCNGLIFIIVYFIYLFSF</sequence>
<evidence type="ECO:0000256" key="9">
    <source>
        <dbReference type="SAM" id="Phobius"/>
    </source>
</evidence>
<dbReference type="EC" id="7.1.1.2" evidence="8"/>
<accession>A0A0E3UUK0</accession>
<evidence type="ECO:0000256" key="1">
    <source>
        <dbReference type="ARBA" id="ARBA00004141"/>
    </source>
</evidence>
<dbReference type="PANTHER" id="PTHR11432:SF3">
    <property type="entry name" value="NADH-UBIQUINONE OXIDOREDUCTASE CHAIN 1"/>
    <property type="match status" value="1"/>
</dbReference>
<dbReference type="InterPro" id="IPR018086">
    <property type="entry name" value="NADH_UbQ_OxRdtase_su1_CS"/>
</dbReference>
<dbReference type="GO" id="GO:0003954">
    <property type="term" value="F:NADH dehydrogenase activity"/>
    <property type="evidence" value="ECO:0007669"/>
    <property type="project" value="TreeGrafter"/>
</dbReference>
<proteinExistence type="inferred from homology"/>
<feature type="transmembrane region" description="Helical" evidence="9">
    <location>
        <begin position="247"/>
        <end position="263"/>
    </location>
</feature>
<dbReference type="GO" id="GO:0008137">
    <property type="term" value="F:NADH dehydrogenase (ubiquinone) activity"/>
    <property type="evidence" value="ECO:0007669"/>
    <property type="project" value="UniProtKB-EC"/>
</dbReference>
<dbReference type="PROSITE" id="PS00668">
    <property type="entry name" value="COMPLEX1_ND1_2"/>
    <property type="match status" value="1"/>
</dbReference>
<keyword evidence="7" id="KW-0520">NAD</keyword>
<evidence type="ECO:0000256" key="2">
    <source>
        <dbReference type="ARBA" id="ARBA00010535"/>
    </source>
</evidence>
<geneLocation type="mitochondrion" evidence="10"/>
<feature type="transmembrane region" description="Helical" evidence="9">
    <location>
        <begin position="275"/>
        <end position="295"/>
    </location>
</feature>
<dbReference type="GO" id="GO:0009060">
    <property type="term" value="P:aerobic respiration"/>
    <property type="evidence" value="ECO:0007669"/>
    <property type="project" value="TreeGrafter"/>
</dbReference>
<dbReference type="Pfam" id="PF00146">
    <property type="entry name" value="NADHdh"/>
    <property type="match status" value="1"/>
</dbReference>
<evidence type="ECO:0000256" key="3">
    <source>
        <dbReference type="ARBA" id="ARBA00021009"/>
    </source>
</evidence>
<evidence type="ECO:0000256" key="4">
    <source>
        <dbReference type="ARBA" id="ARBA00022692"/>
    </source>
</evidence>
<organism evidence="10">
    <name type="scientific">Obama sp. MAP-2014</name>
    <dbReference type="NCBI Taxonomy" id="1520506"/>
    <lineage>
        <taxon>Eukaryota</taxon>
        <taxon>Metazoa</taxon>
        <taxon>Spiralia</taxon>
        <taxon>Lophotrochozoa</taxon>
        <taxon>Platyhelminthes</taxon>
        <taxon>Rhabditophora</taxon>
        <taxon>Seriata</taxon>
        <taxon>Tricladida</taxon>
        <taxon>Continenticola</taxon>
        <taxon>Geoplanoidea</taxon>
        <taxon>Geoplanidae</taxon>
        <taxon>Geoplaninae</taxon>
        <taxon>Obama</taxon>
    </lineage>
</organism>
<keyword evidence="4 7" id="KW-0812">Transmembrane</keyword>